<evidence type="ECO:0000256" key="3">
    <source>
        <dbReference type="ARBA" id="ARBA00022741"/>
    </source>
</evidence>
<feature type="region of interest" description="Disordered" evidence="9">
    <location>
        <begin position="720"/>
        <end position="740"/>
    </location>
</feature>
<dbReference type="EMBL" id="GBEZ01011264">
    <property type="protein sequence ID" value="JAC74508.1"/>
    <property type="molecule type" value="Transcribed_RNA"/>
</dbReference>
<evidence type="ECO:0000256" key="9">
    <source>
        <dbReference type="SAM" id="MobiDB-lite"/>
    </source>
</evidence>
<feature type="region of interest" description="Disordered" evidence="9">
    <location>
        <begin position="58"/>
        <end position="147"/>
    </location>
</feature>
<dbReference type="PROSITE" id="PS50067">
    <property type="entry name" value="KINESIN_MOTOR_2"/>
    <property type="match status" value="1"/>
</dbReference>
<evidence type="ECO:0000256" key="6">
    <source>
        <dbReference type="ARBA" id="ARBA00023175"/>
    </source>
</evidence>
<feature type="domain" description="Kinesin motor" evidence="10">
    <location>
        <begin position="307"/>
        <end position="624"/>
    </location>
</feature>
<dbReference type="InterPro" id="IPR001752">
    <property type="entry name" value="Kinesin_motor_dom"/>
</dbReference>
<dbReference type="GO" id="GO:0005737">
    <property type="term" value="C:cytoplasm"/>
    <property type="evidence" value="ECO:0007669"/>
    <property type="project" value="UniProtKB-SubCell"/>
</dbReference>
<dbReference type="Pfam" id="PF00225">
    <property type="entry name" value="Kinesin"/>
    <property type="match status" value="1"/>
</dbReference>
<evidence type="ECO:0000259" key="10">
    <source>
        <dbReference type="PROSITE" id="PS50067"/>
    </source>
</evidence>
<dbReference type="SMART" id="SM00129">
    <property type="entry name" value="KISc"/>
    <property type="match status" value="1"/>
</dbReference>
<feature type="region of interest" description="Disordered" evidence="9">
    <location>
        <begin position="181"/>
        <end position="249"/>
    </location>
</feature>
<dbReference type="GO" id="GO:0051231">
    <property type="term" value="P:spindle elongation"/>
    <property type="evidence" value="ECO:0007669"/>
    <property type="project" value="TreeGrafter"/>
</dbReference>
<keyword evidence="3 7" id="KW-0547">Nucleotide-binding</keyword>
<feature type="compositionally biased region" description="Low complexity" evidence="9">
    <location>
        <begin position="89"/>
        <end position="102"/>
    </location>
</feature>
<protein>
    <recommendedName>
        <fullName evidence="8">Kinesin-like protein</fullName>
    </recommendedName>
</protein>
<keyword evidence="8" id="KW-0493">Microtubule</keyword>
<reference evidence="12" key="1">
    <citation type="submission" date="2014-05" db="EMBL/GenBank/DDBJ databases">
        <title>The transcriptome of the halophilic microalga Tetraselmis sp. GSL018 isolated from the Great Salt Lake, Utah.</title>
        <authorList>
            <person name="Jinkerson R.E."/>
            <person name="D'Adamo S."/>
            <person name="Posewitz M.C."/>
        </authorList>
    </citation>
    <scope>NUCLEOTIDE SEQUENCE</scope>
    <source>
        <strain evidence="12">GSL018</strain>
    </source>
</reference>
<dbReference type="SUPFAM" id="SSF52540">
    <property type="entry name" value="P-loop containing nucleoside triphosphate hydrolases"/>
    <property type="match status" value="1"/>
</dbReference>
<dbReference type="InterPro" id="IPR036961">
    <property type="entry name" value="Kinesin_motor_dom_sf"/>
</dbReference>
<keyword evidence="4 7" id="KW-0067">ATP-binding</keyword>
<dbReference type="PRINTS" id="PR00380">
    <property type="entry name" value="KINESINHEAVY"/>
</dbReference>
<dbReference type="GO" id="GO:0005874">
    <property type="term" value="C:microtubule"/>
    <property type="evidence" value="ECO:0007669"/>
    <property type="project" value="UniProtKB-KW"/>
</dbReference>
<evidence type="ECO:0000256" key="8">
    <source>
        <dbReference type="RuleBase" id="RU000394"/>
    </source>
</evidence>
<comment type="similarity">
    <text evidence="7 8">Belongs to the TRAFAC class myosin-kinesin ATPase superfamily. Kinesin family.</text>
</comment>
<dbReference type="GO" id="GO:0005524">
    <property type="term" value="F:ATP binding"/>
    <property type="evidence" value="ECO:0007669"/>
    <property type="project" value="UniProtKB-UniRule"/>
</dbReference>
<dbReference type="AlphaFoldDB" id="A0A061RXD5"/>
<dbReference type="InterPro" id="IPR027640">
    <property type="entry name" value="Kinesin-like_fam"/>
</dbReference>
<keyword evidence="6 7" id="KW-0505">Motor protein</keyword>
<dbReference type="InterPro" id="IPR019821">
    <property type="entry name" value="Kinesin_motor_CS"/>
</dbReference>
<evidence type="ECO:0000256" key="5">
    <source>
        <dbReference type="ARBA" id="ARBA00023054"/>
    </source>
</evidence>
<dbReference type="PROSITE" id="PS00411">
    <property type="entry name" value="KINESIN_MOTOR_1"/>
    <property type="match status" value="1"/>
</dbReference>
<feature type="region of interest" description="Disordered" evidence="9">
    <location>
        <begin position="822"/>
        <end position="868"/>
    </location>
</feature>
<evidence type="ECO:0000256" key="2">
    <source>
        <dbReference type="ARBA" id="ARBA00022490"/>
    </source>
</evidence>
<feature type="compositionally biased region" description="Low complexity" evidence="9">
    <location>
        <begin position="854"/>
        <end position="868"/>
    </location>
</feature>
<dbReference type="GO" id="GO:0007052">
    <property type="term" value="P:mitotic spindle organization"/>
    <property type="evidence" value="ECO:0007669"/>
    <property type="project" value="TreeGrafter"/>
</dbReference>
<evidence type="ECO:0000256" key="4">
    <source>
        <dbReference type="ARBA" id="ARBA00022840"/>
    </source>
</evidence>
<sequence length="988" mass="105792">MSVLRQHNETGNEQCRVRVPPLKLGATACGCDPCETSSYLASGKSAVKNVFLRLNERTRAATEKQRDTGTSLSLPKGPSKDSQPKPDARLSSLSQIPRQSSSPRKHLCVEDSPPYCTHPTEIPRQPSARDRNQPPGSTSPAGIQLRISEPRCITNPFREGSCVGEFQDQLPCASLEAQSTERLEGKPHGLHRRQAGEDQPRPVTSTSSGRRTAHPPTPASTRPRSCEEGPLTPDLGAGLPRSWEGDEDLEKPVPVQWQAPPFKPQARRVHESAALDGGSALQTWPGLRKAPWACEGGGSGGAAAAAAVKVVLRVRPRMGLELMAPEVVGLDERSRSATLKGVTYRFDAVLGPGASQQDVYEQHCRPLVEAFLSGQNATLLAYGQTGSGKTYTMGTAAEGDEGCLPRALAEVFRGLGRPDGLAQREVSCQFMEIYNEDIRDLLNPRTPAQNIRIRESMDGEISVSALREVPVRRLEDAMGLFQAGCASRAIGKTKANQRSSRSHAVFTLQLRTVAEGVVTAGSKLHIVDLAGSERNKKTGAVGKRFKEAININKGLLALGNVISALSSHPASKHIPYRDSKITRILQDSLGGTHRTCMVACVSPTHSSAEETANTLKYASRARNIRNSMPPPVLDESAVAEFLVAYAEGRVPDSIGIPEAVTRNLTRTAAVSAVRRLREGTKEELAAANSARGLLDQQVALLQQLNRDLVIERNSLRQQLAEAKAGPRQGPLPGAPAEAEQQQRSELAACGYRAALEALQGAARDPRLNESMRRDLEESVREVLRLDPSGALRAGSPGDTWEWRSHPLSNTVSVASHPGAGSLQGLARVTSPSVTPPSAASPRVADLSLGGSPRTSTESVSGTSHGSGSTASLCRSMHNICRESSVVQTSVSFSYCLDSPRSCTAEASEVEPSPCSKTAHRSTGAPPAPLAAHDRRSSCSVVFNHSQQGFQQAAGAHCRSPSWHVPKDSWANSGTAGARLKHWLLKMLP</sequence>
<dbReference type="GO" id="GO:0008017">
    <property type="term" value="F:microtubule binding"/>
    <property type="evidence" value="ECO:0007669"/>
    <property type="project" value="InterPro"/>
</dbReference>
<accession>A0A061RXD5</accession>
<dbReference type="GO" id="GO:0005875">
    <property type="term" value="C:microtubule associated complex"/>
    <property type="evidence" value="ECO:0007669"/>
    <property type="project" value="TreeGrafter"/>
</dbReference>
<feature type="region of interest" description="Disordered" evidence="9">
    <location>
        <begin position="909"/>
        <end position="931"/>
    </location>
</feature>
<gene>
    <name evidence="12" type="primary">KIF4S</name>
    <name evidence="12" type="ORF">TSPGSL018_19753</name>
    <name evidence="11" type="ORF">TSPGSL018_25743</name>
</gene>
<evidence type="ECO:0000256" key="1">
    <source>
        <dbReference type="ARBA" id="ARBA00004496"/>
    </source>
</evidence>
<organism evidence="12">
    <name type="scientific">Tetraselmis sp. GSL018</name>
    <dbReference type="NCBI Taxonomy" id="582737"/>
    <lineage>
        <taxon>Eukaryota</taxon>
        <taxon>Viridiplantae</taxon>
        <taxon>Chlorophyta</taxon>
        <taxon>core chlorophytes</taxon>
        <taxon>Chlorodendrophyceae</taxon>
        <taxon>Chlorodendrales</taxon>
        <taxon>Chlorodendraceae</taxon>
        <taxon>Tetraselmis</taxon>
    </lineage>
</organism>
<feature type="compositionally biased region" description="Basic and acidic residues" evidence="9">
    <location>
        <begin position="78"/>
        <end position="88"/>
    </location>
</feature>
<dbReference type="PANTHER" id="PTHR47969">
    <property type="entry name" value="CHROMOSOME-ASSOCIATED KINESIN KIF4A-RELATED"/>
    <property type="match status" value="1"/>
</dbReference>
<dbReference type="Gene3D" id="3.40.850.10">
    <property type="entry name" value="Kinesin motor domain"/>
    <property type="match status" value="1"/>
</dbReference>
<dbReference type="EMBL" id="GBEZ01008967">
    <property type="protein sequence ID" value="JAC76598.1"/>
    <property type="molecule type" value="Transcribed_RNA"/>
</dbReference>
<feature type="compositionally biased region" description="Basic and acidic residues" evidence="9">
    <location>
        <begin position="58"/>
        <end position="67"/>
    </location>
</feature>
<keyword evidence="5" id="KW-0175">Coiled coil</keyword>
<feature type="binding site" evidence="7">
    <location>
        <begin position="383"/>
        <end position="390"/>
    </location>
    <ligand>
        <name>ATP</name>
        <dbReference type="ChEBI" id="CHEBI:30616"/>
    </ligand>
</feature>
<evidence type="ECO:0000313" key="11">
    <source>
        <dbReference type="EMBL" id="JAC74508.1"/>
    </source>
</evidence>
<evidence type="ECO:0000256" key="7">
    <source>
        <dbReference type="PROSITE-ProRule" id="PRU00283"/>
    </source>
</evidence>
<dbReference type="GO" id="GO:0003777">
    <property type="term" value="F:microtubule motor activity"/>
    <property type="evidence" value="ECO:0007669"/>
    <property type="project" value="InterPro"/>
</dbReference>
<proteinExistence type="inferred from homology"/>
<evidence type="ECO:0000313" key="12">
    <source>
        <dbReference type="EMBL" id="JAC76598.1"/>
    </source>
</evidence>
<name>A0A061RXD5_9CHLO</name>
<feature type="compositionally biased region" description="Low complexity" evidence="9">
    <location>
        <begin position="826"/>
        <end position="844"/>
    </location>
</feature>
<dbReference type="InterPro" id="IPR027417">
    <property type="entry name" value="P-loop_NTPase"/>
</dbReference>
<keyword evidence="2" id="KW-0963">Cytoplasm</keyword>
<dbReference type="GO" id="GO:0007018">
    <property type="term" value="P:microtubule-based movement"/>
    <property type="evidence" value="ECO:0007669"/>
    <property type="project" value="InterPro"/>
</dbReference>
<comment type="subcellular location">
    <subcellularLocation>
        <location evidence="1">Cytoplasm</location>
    </subcellularLocation>
</comment>
<dbReference type="PANTHER" id="PTHR47969:SF15">
    <property type="entry name" value="CHROMOSOME-ASSOCIATED KINESIN KIF4A-RELATED"/>
    <property type="match status" value="1"/>
</dbReference>